<sequence length="118" mass="13638">MTAEEEDALKKLIEDSRADLLWVGLGGPKQEFWMNEHLGKIDVPVMLGVGAAFDFHTQFRPWAPAWVRKIGMEWLFRMATGGKRTCHRNLKCVPSVAWILFKDFLKYCLLRGRQKKSS</sequence>
<dbReference type="Pfam" id="PF03808">
    <property type="entry name" value="Glyco_tran_WecG"/>
    <property type="match status" value="1"/>
</dbReference>
<comment type="caution">
    <text evidence="3">The sequence shown here is derived from an EMBL/GenBank/DDBJ whole genome shotgun (WGS) entry which is preliminary data.</text>
</comment>
<accession>A0A645EB30</accession>
<protein>
    <submittedName>
        <fullName evidence="3">UDP-N-acetyl-D-mannosaminuronic acid transferase</fullName>
        <ecNumber evidence="3">2.4.1.180</ecNumber>
    </submittedName>
</protein>
<name>A0A645EB30_9ZZZZ</name>
<dbReference type="AlphaFoldDB" id="A0A645EB30"/>
<reference evidence="3" key="1">
    <citation type="submission" date="2019-08" db="EMBL/GenBank/DDBJ databases">
        <authorList>
            <person name="Kucharzyk K."/>
            <person name="Murdoch R.W."/>
            <person name="Higgins S."/>
            <person name="Loffler F."/>
        </authorList>
    </citation>
    <scope>NUCLEOTIDE SEQUENCE</scope>
</reference>
<dbReference type="GO" id="GO:0047241">
    <property type="term" value="F:lipopolysaccharide N-acetylmannosaminouronosyltransferase activity"/>
    <property type="evidence" value="ECO:0007669"/>
    <property type="project" value="UniProtKB-EC"/>
</dbReference>
<dbReference type="PANTHER" id="PTHR34136">
    <property type="match status" value="1"/>
</dbReference>
<evidence type="ECO:0000256" key="2">
    <source>
        <dbReference type="ARBA" id="ARBA00022679"/>
    </source>
</evidence>
<gene>
    <name evidence="3" type="primary">wecG_3</name>
    <name evidence="3" type="ORF">SDC9_145523</name>
</gene>
<evidence type="ECO:0000256" key="1">
    <source>
        <dbReference type="ARBA" id="ARBA00022676"/>
    </source>
</evidence>
<dbReference type="PANTHER" id="PTHR34136:SF1">
    <property type="entry name" value="UDP-N-ACETYL-D-MANNOSAMINURONIC ACID TRANSFERASE"/>
    <property type="match status" value="1"/>
</dbReference>
<dbReference type="InterPro" id="IPR004629">
    <property type="entry name" value="WecG_TagA_CpsF"/>
</dbReference>
<dbReference type="CDD" id="cd06533">
    <property type="entry name" value="Glyco_transf_WecG_TagA"/>
    <property type="match status" value="1"/>
</dbReference>
<dbReference type="EMBL" id="VSSQ01044513">
    <property type="protein sequence ID" value="MPM98338.1"/>
    <property type="molecule type" value="Genomic_DNA"/>
</dbReference>
<keyword evidence="2 3" id="KW-0808">Transferase</keyword>
<dbReference type="EC" id="2.4.1.180" evidence="3"/>
<organism evidence="3">
    <name type="scientific">bioreactor metagenome</name>
    <dbReference type="NCBI Taxonomy" id="1076179"/>
    <lineage>
        <taxon>unclassified sequences</taxon>
        <taxon>metagenomes</taxon>
        <taxon>ecological metagenomes</taxon>
    </lineage>
</organism>
<evidence type="ECO:0000313" key="3">
    <source>
        <dbReference type="EMBL" id="MPM98338.1"/>
    </source>
</evidence>
<proteinExistence type="predicted"/>
<dbReference type="NCBIfam" id="TIGR00696">
    <property type="entry name" value="wecG_tagA_cpsF"/>
    <property type="match status" value="1"/>
</dbReference>
<keyword evidence="1 3" id="KW-0328">Glycosyltransferase</keyword>